<dbReference type="GO" id="GO:0005886">
    <property type="term" value="C:plasma membrane"/>
    <property type="evidence" value="ECO:0007669"/>
    <property type="project" value="InterPro"/>
</dbReference>
<name>A0A480AUN9_9BURK</name>
<dbReference type="GO" id="GO:0009306">
    <property type="term" value="P:protein secretion"/>
    <property type="evidence" value="ECO:0007669"/>
    <property type="project" value="InterPro"/>
</dbReference>
<evidence type="ECO:0000256" key="3">
    <source>
        <dbReference type="ARBA" id="ARBA00022989"/>
    </source>
</evidence>
<reference evidence="7" key="1">
    <citation type="submission" date="2019-03" db="EMBL/GenBank/DDBJ databases">
        <title>Aquabacterium pictum sp.nov., the first bacteriochlorophyll a-containing freshwater bacterium in the genus Aquabacterium of the class Betaproteobacteria.</title>
        <authorList>
            <person name="Hirose S."/>
            <person name="Tank M."/>
            <person name="Hara E."/>
            <person name="Tamaki H."/>
            <person name="Takaichi S."/>
            <person name="Haruta S."/>
            <person name="Hanada S."/>
        </authorList>
    </citation>
    <scope>NUCLEOTIDE SEQUENCE [LARGE SCALE GENOMIC DNA]</scope>
    <source>
        <strain evidence="7">W35</strain>
    </source>
</reference>
<accession>A0A480AUN9</accession>
<dbReference type="InterPro" id="IPR007452">
    <property type="entry name" value="TamB_C"/>
</dbReference>
<keyword evidence="7" id="KW-1185">Reference proteome</keyword>
<sequence length="1377" mass="144679">MVIGLLVVALLLVAGVAGSAWWAWRHPAALPWLLAHVPGLQASGVRGSLAAGTLQIDQLDWQLPAQAGRLRLWQLQIDGQGLVLWPRPGTLALLRLDRLHATRAQYDSPPPSGQPLQPPAQLRLPIDLALQQLRIDALQIDALPPVRQLQAGLQLGADGGRLHRVDGLQLVLETGTSAAPAPVALSGRLQIGTAAPLALQADLQARRDGAPAWQATLTARGPLAQLETTLQLRGEATAGAAAPTLQAQATVLPFAPWPLGALQLQTEALDLAALSPRLPQTRLAGRAEVQTRGRDQPAALRATLDNRLPGAWDAGRLPLQQMQLQASGRPDQTDRLTLDRFQLLLGDAAGPAGRISGQGQWQDDALRLQLQIDQLLPARLHRSAAPLRLGGPLLVQVRGLPTAAGPGSQPTVALDGTLTGQWADNAGLPVQLRLVGEASASHLLLTQAEARAGGALAKLSGQARAEAGGWRLQAQATLTDFDPRPWWRGPEGSAWQRGPHRLQGEASANLLWRPALAQRAGDLAIDRLLAALDGDAKLHLADSQLAGVPLAADLALQSQGPSAQVQGVLVLGGNRATLDGQGGAEAAADRWRASLQAPTLATLAPLRALLAELAPGSAAAIDQAWPTAGNLQATLQTQGRWPALQSQGTLQASQLGSAALQLQQASLSWRQGDRSDAPLQASLQAQGLRSGGQQLDTLALTLSGTLAEHRIQLSADSPLRPPAWTENLLGPAGTGTQLTGEARGQWLPGSGVAGGRYRLQGLTLQGGARGAAAGKPWLAAKDLAGELQLDAAGGLQALQLAPGRVQLPGTALNWRTLGWTAGGSLVVAAELETIDVASLLSRLQPDMGWRGDLTLGGRIDITSSAQALDADIVLARGQGDLSVVDDLGQAQPLGLTELRLALSAHGGRWQFAQGLVGARIGSLVGAQVLSNPPGQRWPQPGAALQGLLEARVANLGVWGTWVPPGWRLSGALDTVAQFDGTLGAPRITGSMRGSGLGLRNVLDGVNLTDGQLALQLTGDQARIERFSLQGGDGRLDITGGADLGAQPKLNLQMAAERFRLLGRIDRRIVASGRASVSLSDRRLQVDGGFTVDEGLIDIGRGDAPTLDSDVRVERSASAVAAAASAAPVPVAGPRAGASPPPQPVQVQMQVKINLGQKLQLRGQGVDTRLAGDVVLSSPGGRLAVNGTVSTVDGRYAAYGQRLEITRGRFYFTGEPGNPRLDVLAIRPNLDVQVGVLIDGQAHSPRIRLYSDPELADYDKLSWLVLGRSPDGLGSADTALLQRAAFALLSGSGVGPTDKLMEAIGLTDFSFRQTDGDTRDTIISLGKQLSRRWYVGYERGVHATTGTWQLIYRVAQRFTLRAQSGSDNAIDLIWTWRW</sequence>
<keyword evidence="3" id="KW-1133">Transmembrane helix</keyword>
<evidence type="ECO:0000259" key="5">
    <source>
        <dbReference type="Pfam" id="PF04357"/>
    </source>
</evidence>
<evidence type="ECO:0000256" key="2">
    <source>
        <dbReference type="ARBA" id="ARBA00022692"/>
    </source>
</evidence>
<comment type="subcellular location">
    <subcellularLocation>
        <location evidence="1">Membrane</location>
        <topology evidence="1">Single-pass membrane protein</topology>
    </subcellularLocation>
</comment>
<dbReference type="PANTHER" id="PTHR36985:SF1">
    <property type="entry name" value="TRANSLOCATION AND ASSEMBLY MODULE SUBUNIT TAMB"/>
    <property type="match status" value="1"/>
</dbReference>
<dbReference type="EMBL" id="BJCL01000013">
    <property type="protein sequence ID" value="GCL65073.1"/>
    <property type="molecule type" value="Genomic_DNA"/>
</dbReference>
<evidence type="ECO:0000313" key="7">
    <source>
        <dbReference type="Proteomes" id="UP000301751"/>
    </source>
</evidence>
<keyword evidence="4" id="KW-0472">Membrane</keyword>
<organism evidence="6 7">
    <name type="scientific">Pseudaquabacterium pictum</name>
    <dbReference type="NCBI Taxonomy" id="2315236"/>
    <lineage>
        <taxon>Bacteria</taxon>
        <taxon>Pseudomonadati</taxon>
        <taxon>Pseudomonadota</taxon>
        <taxon>Betaproteobacteria</taxon>
        <taxon>Burkholderiales</taxon>
        <taxon>Sphaerotilaceae</taxon>
        <taxon>Pseudaquabacterium</taxon>
    </lineage>
</organism>
<keyword evidence="2" id="KW-0812">Transmembrane</keyword>
<comment type="caution">
    <text evidence="6">The sequence shown here is derived from an EMBL/GenBank/DDBJ whole genome shotgun (WGS) entry which is preliminary data.</text>
</comment>
<gene>
    <name evidence="6" type="ORF">AQPW35_41540</name>
</gene>
<dbReference type="Proteomes" id="UP000301751">
    <property type="component" value="Unassembled WGS sequence"/>
</dbReference>
<dbReference type="GO" id="GO:0097347">
    <property type="term" value="C:TAM protein secretion complex"/>
    <property type="evidence" value="ECO:0007669"/>
    <property type="project" value="TreeGrafter"/>
</dbReference>
<dbReference type="PANTHER" id="PTHR36985">
    <property type="entry name" value="TRANSLOCATION AND ASSEMBLY MODULE SUBUNIT TAMB"/>
    <property type="match status" value="1"/>
</dbReference>
<evidence type="ECO:0000256" key="4">
    <source>
        <dbReference type="ARBA" id="ARBA00023136"/>
    </source>
</evidence>
<feature type="domain" description="Translocation and assembly module TamB C-terminal" evidence="5">
    <location>
        <begin position="1030"/>
        <end position="1377"/>
    </location>
</feature>
<evidence type="ECO:0000256" key="1">
    <source>
        <dbReference type="ARBA" id="ARBA00004167"/>
    </source>
</evidence>
<proteinExistence type="predicted"/>
<evidence type="ECO:0000313" key="6">
    <source>
        <dbReference type="EMBL" id="GCL65073.1"/>
    </source>
</evidence>
<dbReference type="Pfam" id="PF04357">
    <property type="entry name" value="TamB"/>
    <property type="match status" value="1"/>
</dbReference>
<protein>
    <recommendedName>
        <fullName evidence="5">Translocation and assembly module TamB C-terminal domain-containing protein</fullName>
    </recommendedName>
</protein>